<organism evidence="1 2">
    <name type="scientific">Caerostris extrusa</name>
    <name type="common">Bark spider</name>
    <name type="synonym">Caerostris bankana</name>
    <dbReference type="NCBI Taxonomy" id="172846"/>
    <lineage>
        <taxon>Eukaryota</taxon>
        <taxon>Metazoa</taxon>
        <taxon>Ecdysozoa</taxon>
        <taxon>Arthropoda</taxon>
        <taxon>Chelicerata</taxon>
        <taxon>Arachnida</taxon>
        <taxon>Araneae</taxon>
        <taxon>Araneomorphae</taxon>
        <taxon>Entelegynae</taxon>
        <taxon>Araneoidea</taxon>
        <taxon>Araneidae</taxon>
        <taxon>Caerostris</taxon>
    </lineage>
</organism>
<proteinExistence type="predicted"/>
<dbReference type="EMBL" id="BPLR01013956">
    <property type="protein sequence ID" value="GIY65067.1"/>
    <property type="molecule type" value="Genomic_DNA"/>
</dbReference>
<comment type="caution">
    <text evidence="1">The sequence shown here is derived from an EMBL/GenBank/DDBJ whole genome shotgun (WGS) entry which is preliminary data.</text>
</comment>
<protein>
    <submittedName>
        <fullName evidence="1">Uncharacterized protein</fullName>
    </submittedName>
</protein>
<keyword evidence="2" id="KW-1185">Reference proteome</keyword>
<dbReference type="Proteomes" id="UP001054945">
    <property type="component" value="Unassembled WGS sequence"/>
</dbReference>
<gene>
    <name evidence="1" type="ORF">CEXT_61241</name>
</gene>
<accession>A0AAV4V4J4</accession>
<reference evidence="1 2" key="1">
    <citation type="submission" date="2021-06" db="EMBL/GenBank/DDBJ databases">
        <title>Caerostris extrusa draft genome.</title>
        <authorList>
            <person name="Kono N."/>
            <person name="Arakawa K."/>
        </authorList>
    </citation>
    <scope>NUCLEOTIDE SEQUENCE [LARGE SCALE GENOMIC DNA]</scope>
</reference>
<evidence type="ECO:0000313" key="2">
    <source>
        <dbReference type="Proteomes" id="UP001054945"/>
    </source>
</evidence>
<evidence type="ECO:0000313" key="1">
    <source>
        <dbReference type="EMBL" id="GIY65067.1"/>
    </source>
</evidence>
<sequence length="81" mass="8893">MDTDHMVKVDNPWTNKECRGTVWLMVPLLRSSIRGPTGNVEVQYGHKSVDQQGNVGSSMVNGPIIKVIIRGPTGNVEVQYG</sequence>
<name>A0AAV4V4J4_CAEEX</name>
<dbReference type="AlphaFoldDB" id="A0AAV4V4J4"/>